<dbReference type="CDD" id="cd04301">
    <property type="entry name" value="NAT_SF"/>
    <property type="match status" value="2"/>
</dbReference>
<keyword evidence="3" id="KW-0012">Acyltransferase</keyword>
<evidence type="ECO:0000313" key="7">
    <source>
        <dbReference type="Proteomes" id="UP000264006"/>
    </source>
</evidence>
<dbReference type="GO" id="GO:0010125">
    <property type="term" value="P:mycothiol biosynthetic process"/>
    <property type="evidence" value="ECO:0007669"/>
    <property type="project" value="UniProtKB-UniRule"/>
</dbReference>
<dbReference type="Pfam" id="PF00583">
    <property type="entry name" value="Acetyltransf_1"/>
    <property type="match status" value="2"/>
</dbReference>
<dbReference type="EMBL" id="CP031165">
    <property type="protein sequence ID" value="AXV09464.1"/>
    <property type="molecule type" value="Genomic_DNA"/>
</dbReference>
<accession>A0A346Y4R7</accession>
<dbReference type="InterPro" id="IPR000182">
    <property type="entry name" value="GNAT_dom"/>
</dbReference>
<evidence type="ECO:0000256" key="4">
    <source>
        <dbReference type="NCBIfam" id="TIGR03448"/>
    </source>
</evidence>
<dbReference type="PROSITE" id="PS51186">
    <property type="entry name" value="GNAT"/>
    <property type="match status" value="2"/>
</dbReference>
<reference evidence="6 7" key="1">
    <citation type="submission" date="2018-09" db="EMBL/GenBank/DDBJ databases">
        <title>Complete genome sequence of Euzebya sp. DY32-46 isolated from seawater of Pacific Ocean.</title>
        <authorList>
            <person name="Xu L."/>
            <person name="Wu Y.-H."/>
            <person name="Xu X.-W."/>
        </authorList>
    </citation>
    <scope>NUCLEOTIDE SEQUENCE [LARGE SCALE GENOMIC DNA]</scope>
    <source>
        <strain evidence="6 7">DY32-46</strain>
    </source>
</reference>
<feature type="domain" description="N-acetyltransferase" evidence="5">
    <location>
        <begin position="5"/>
        <end position="156"/>
    </location>
</feature>
<dbReference type="InterPro" id="IPR017813">
    <property type="entry name" value="Mycothiol_AcTrfase"/>
</dbReference>
<dbReference type="PIRSF" id="PIRSF021524">
    <property type="entry name" value="MSH_acetyltransferase"/>
    <property type="match status" value="1"/>
</dbReference>
<dbReference type="KEGG" id="euz:DVS28_a4803"/>
<dbReference type="Gene3D" id="3.40.630.30">
    <property type="match status" value="1"/>
</dbReference>
<keyword evidence="1 6" id="KW-0808">Transferase</keyword>
<dbReference type="EC" id="2.3.1.189" evidence="4"/>
<evidence type="ECO:0000256" key="3">
    <source>
        <dbReference type="ARBA" id="ARBA00023315"/>
    </source>
</evidence>
<evidence type="ECO:0000313" key="6">
    <source>
        <dbReference type="EMBL" id="AXV09464.1"/>
    </source>
</evidence>
<organism evidence="6 7">
    <name type="scientific">Euzebya pacifica</name>
    <dbReference type="NCBI Taxonomy" id="1608957"/>
    <lineage>
        <taxon>Bacteria</taxon>
        <taxon>Bacillati</taxon>
        <taxon>Actinomycetota</taxon>
        <taxon>Nitriliruptoria</taxon>
        <taxon>Euzebyales</taxon>
    </lineage>
</organism>
<dbReference type="InterPro" id="IPR050680">
    <property type="entry name" value="YpeA/RimI_acetyltransf"/>
</dbReference>
<name>A0A346Y4R7_9ACTN</name>
<sequence length="324" mass="36147">MTDFEIHRHLDAHALADIRALVDTTTLLEGHAPIGEHKMAHLAVGAAEWDGILAYAHSGDLIGYVHLRWNPGPDDPRLAVEMVVHPEHRDEGVQAALLESTRRLVARAGGGRMFLWVHRVEEPRETLAFEMGFDIQRELAYMVRDARGVPEELPLPEGVTIRPYRPGEDDEAFLEVNNAAFVGHPENGAWTAEDLAERRRLDWFDPDGLFMAFRGDEPLGFHWTKWHEHQGNGGEPAHGPQGEVYVLAVHPRAQGMGLGRILLRHGMRHLATRSDHLVLYVDCASAGPVALYASEGFETLYREVCFSDDIPPAKATSRALLRPA</sequence>
<evidence type="ECO:0000256" key="1">
    <source>
        <dbReference type="ARBA" id="ARBA00022679"/>
    </source>
</evidence>
<dbReference type="NCBIfam" id="TIGR03448">
    <property type="entry name" value="mycothiol_MshD"/>
    <property type="match status" value="1"/>
</dbReference>
<dbReference type="Proteomes" id="UP000264006">
    <property type="component" value="Chromosome"/>
</dbReference>
<evidence type="ECO:0000259" key="5">
    <source>
        <dbReference type="PROSITE" id="PS51186"/>
    </source>
</evidence>
<protein>
    <recommendedName>
        <fullName evidence="4">Mycothiol synthase</fullName>
        <ecNumber evidence="4">2.3.1.189</ecNumber>
    </recommendedName>
</protein>
<dbReference type="SUPFAM" id="SSF55729">
    <property type="entry name" value="Acyl-CoA N-acyltransferases (Nat)"/>
    <property type="match status" value="1"/>
</dbReference>
<dbReference type="RefSeq" id="WP_164710945.1">
    <property type="nucleotide sequence ID" value="NZ_CP031165.1"/>
</dbReference>
<proteinExistence type="predicted"/>
<dbReference type="GO" id="GO:0035447">
    <property type="term" value="F:mycothiol synthase activity"/>
    <property type="evidence" value="ECO:0007669"/>
    <property type="project" value="UniProtKB-UniRule"/>
</dbReference>
<keyword evidence="2" id="KW-0677">Repeat</keyword>
<dbReference type="PANTHER" id="PTHR43420">
    <property type="entry name" value="ACETYLTRANSFERASE"/>
    <property type="match status" value="1"/>
</dbReference>
<dbReference type="AlphaFoldDB" id="A0A346Y4R7"/>
<feature type="domain" description="N-acetyltransferase" evidence="5">
    <location>
        <begin position="159"/>
        <end position="317"/>
    </location>
</feature>
<keyword evidence="7" id="KW-1185">Reference proteome</keyword>
<dbReference type="InterPro" id="IPR016181">
    <property type="entry name" value="Acyl_CoA_acyltransferase"/>
</dbReference>
<evidence type="ECO:0000256" key="2">
    <source>
        <dbReference type="ARBA" id="ARBA00022737"/>
    </source>
</evidence>
<gene>
    <name evidence="6" type="ORF">DVS28_a4803</name>
</gene>